<gene>
    <name evidence="1" type="ORF">H8E19_00585</name>
</gene>
<name>A0A8J6MWP3_9DELT</name>
<evidence type="ECO:0000313" key="2">
    <source>
        <dbReference type="Proteomes" id="UP000650524"/>
    </source>
</evidence>
<sequence>MPLAFKSISHGDIAFGFFNIDSDMLLLDRYFFFATEFCNYLIEIAEKNPHGSYEASWDVYNISDPEDIGDLMGAIHGIHYTGFIGEVYRMFPFPKRPEDFRQKPEGANTRKEIEKIIKKFAKLSQITFAIGQETQEISIGPYRFTRTGFQELIKYVWQGGYPRWKDEIRPDYVVEMKDKIGLSSCNIFSGLQLLS</sequence>
<evidence type="ECO:0000313" key="1">
    <source>
        <dbReference type="EMBL" id="MBC8175870.1"/>
    </source>
</evidence>
<proteinExistence type="predicted"/>
<dbReference type="EMBL" id="JACNJD010000037">
    <property type="protein sequence ID" value="MBC8175870.1"/>
    <property type="molecule type" value="Genomic_DNA"/>
</dbReference>
<reference evidence="1 2" key="1">
    <citation type="submission" date="2020-08" db="EMBL/GenBank/DDBJ databases">
        <title>Bridging the membrane lipid divide: bacteria of the FCB group superphylum have the potential to synthesize archaeal ether lipids.</title>
        <authorList>
            <person name="Villanueva L."/>
            <person name="Von Meijenfeldt F.A.B."/>
            <person name="Westbye A.B."/>
            <person name="Yadav S."/>
            <person name="Hopmans E.C."/>
            <person name="Dutilh B.E."/>
            <person name="Sinninghe Damste J.S."/>
        </authorList>
    </citation>
    <scope>NUCLEOTIDE SEQUENCE [LARGE SCALE GENOMIC DNA]</scope>
    <source>
        <strain evidence="1">NIOZ-UU27</strain>
    </source>
</reference>
<comment type="caution">
    <text evidence="1">The sequence shown here is derived from an EMBL/GenBank/DDBJ whole genome shotgun (WGS) entry which is preliminary data.</text>
</comment>
<dbReference type="AlphaFoldDB" id="A0A8J6MWP3"/>
<organism evidence="1 2">
    <name type="scientific">Candidatus Desulfacyla euxinica</name>
    <dbReference type="NCBI Taxonomy" id="2841693"/>
    <lineage>
        <taxon>Bacteria</taxon>
        <taxon>Deltaproteobacteria</taxon>
        <taxon>Candidatus Desulfacyla</taxon>
    </lineage>
</organism>
<protein>
    <submittedName>
        <fullName evidence="1">Uncharacterized protein</fullName>
    </submittedName>
</protein>
<dbReference type="Proteomes" id="UP000650524">
    <property type="component" value="Unassembled WGS sequence"/>
</dbReference>
<accession>A0A8J6MWP3</accession>